<dbReference type="InterPro" id="IPR043129">
    <property type="entry name" value="ATPase_NBD"/>
</dbReference>
<dbReference type="Proteomes" id="UP000335415">
    <property type="component" value="Unassembled WGS sequence"/>
</dbReference>
<gene>
    <name evidence="1" type="ORF">FJU30_06320</name>
</gene>
<protein>
    <submittedName>
        <fullName evidence="1">Virulence factor SrfB</fullName>
    </submittedName>
</protein>
<organism evidence="1 2">
    <name type="scientific">Affinibrenneria salicis</name>
    <dbReference type="NCBI Taxonomy" id="2590031"/>
    <lineage>
        <taxon>Bacteria</taxon>
        <taxon>Pseudomonadati</taxon>
        <taxon>Pseudomonadota</taxon>
        <taxon>Gammaproteobacteria</taxon>
        <taxon>Enterobacterales</taxon>
        <taxon>Pectobacteriaceae</taxon>
        <taxon>Affinibrenneria</taxon>
    </lineage>
</organism>
<dbReference type="SUPFAM" id="SSF53067">
    <property type="entry name" value="Actin-like ATPase domain"/>
    <property type="match status" value="1"/>
</dbReference>
<proteinExistence type="predicted"/>
<evidence type="ECO:0000313" key="1">
    <source>
        <dbReference type="EMBL" id="KAA9002068.1"/>
    </source>
</evidence>
<keyword evidence="2" id="KW-1185">Reference proteome</keyword>
<dbReference type="PIRSF" id="PIRSF034585">
    <property type="entry name" value="SrfB"/>
    <property type="match status" value="1"/>
</dbReference>
<sequence length="992" mass="110713">MLATIPDYKQKVTLIQDSGIQFLDFAIRPEMSAERAGGFVRKTANGPLLRLLYQENSGKYALPGLSALPEMVKPECSFALQQSLALLDRVWLPLPFFRFNPPRTFLGGPENWARVRIAALDTPDHEGNTHRICIAFDTRVCADAADSAALAPNDHDIQTGVSFTLAWLNEELGEFLDLTWVDGWLRETFSQQAARLEQRRNSDIKAALRTFEYQAHYLNLLELLGSQTTIPEVQIGASTLQEPVVNVDLILDVGNSHTCGILVEDQADESNGLKQTYELQLRDLSEPHCLYNEMFDSRIEFAQAGFGKANFSFESGREDAFIWPSITRVGREASRLALLRQGTEGSSGISSPRRYLWDEESYSAGWRFSQPSQASGQEPLATAAPLTFLFNDDGQPLYRLPLDERLPVFTPNYSRSSLMTFMLSELLAQALMQINSVAQRLKMGRSSAPRQLRHIILTLPSAMPKPEREIFRRRMEEAIGVVWKALGWHPSDEDFSTAQDKRISRVPVPEVQMEWDEATCGQMVYLYNETQVNFGGRTEEFFASQARPDKVLTSGEQAGKTLRIASIDIGGGTTDLAITQYWLDESPGSSVKIVPRLLFREGFKVAGDDILLDVIQLYVLPALQAAFNKDGIGDPDALMDKLFGGEGRLDGQSTLRQQVTLQIFIPLAQAILEAYESYDPLDLNAEIDVSFGELLPQRPTESVLDYINAGVQHAQPDDSPRFDVLSVPLIVRLSKLHNEFLASRMSITRHLRPLCEVVSLYDCDVLLLTGRPSRFPGIQALFRHLQPLPANRIVSLDGYHTSDWYPFNKQGRIDNPKSTAAVGAMLCLLSLDLRLASFYFKAGDFQPYSTIRYLGMLDNNATLTENNLYYSDIDLDVDDFTLAADRTFSLRGSVVLGFRQLDNDRWPASPLYTLSIVDPQLARKVASDSVLQVRLAIVNGQHGPERFAIAEASLNDGSPVPPQHLRLTLNTLAASGSGSSCYWIDSGSVFRK</sequence>
<accession>A0A5J5G4Y0</accession>
<dbReference type="AlphaFoldDB" id="A0A5J5G4Y0"/>
<reference evidence="1 2" key="1">
    <citation type="submission" date="2019-09" db="EMBL/GenBank/DDBJ databases">
        <authorList>
            <person name="Li Y."/>
        </authorList>
    </citation>
    <scope>NUCLEOTIDE SEQUENCE [LARGE SCALE GENOMIC DNA]</scope>
    <source>
        <strain evidence="1 2">L3-3HA</strain>
    </source>
</reference>
<dbReference type="Pfam" id="PF07520">
    <property type="entry name" value="SrfB"/>
    <property type="match status" value="1"/>
</dbReference>
<dbReference type="EMBL" id="VYKJ01000002">
    <property type="protein sequence ID" value="KAA9002068.1"/>
    <property type="molecule type" value="Genomic_DNA"/>
</dbReference>
<dbReference type="OrthoDB" id="5437169at2"/>
<comment type="caution">
    <text evidence="1">The sequence shown here is derived from an EMBL/GenBank/DDBJ whole genome shotgun (WGS) entry which is preliminary data.</text>
</comment>
<dbReference type="InterPro" id="IPR009216">
    <property type="entry name" value="Virulence_factor_SrfB"/>
</dbReference>
<name>A0A5J5G4Y0_9GAMM</name>
<evidence type="ECO:0000313" key="2">
    <source>
        <dbReference type="Proteomes" id="UP000335415"/>
    </source>
</evidence>
<dbReference type="RefSeq" id="WP_150434307.1">
    <property type="nucleotide sequence ID" value="NZ_VYKJ01000002.1"/>
</dbReference>